<evidence type="ECO:0000256" key="2">
    <source>
        <dbReference type="ARBA" id="ARBA00010992"/>
    </source>
</evidence>
<dbReference type="InterPro" id="IPR036259">
    <property type="entry name" value="MFS_trans_sf"/>
</dbReference>
<evidence type="ECO:0000256" key="8">
    <source>
        <dbReference type="SAM" id="Phobius"/>
    </source>
</evidence>
<name>A0A9P8PGT4_9ASCO</name>
<dbReference type="InterPro" id="IPR005829">
    <property type="entry name" value="Sugar_transporter_CS"/>
</dbReference>
<dbReference type="PRINTS" id="PR00171">
    <property type="entry name" value="SUGRTRNSPORT"/>
</dbReference>
<keyword evidence="11" id="KW-1185">Reference proteome</keyword>
<keyword evidence="6 8" id="KW-0472">Membrane</keyword>
<accession>A0A9P8PGT4</accession>
<feature type="transmembrane region" description="Helical" evidence="8">
    <location>
        <begin position="408"/>
        <end position="427"/>
    </location>
</feature>
<organism evidence="10 11">
    <name type="scientific">Wickerhamomyces mucosus</name>
    <dbReference type="NCBI Taxonomy" id="1378264"/>
    <lineage>
        <taxon>Eukaryota</taxon>
        <taxon>Fungi</taxon>
        <taxon>Dikarya</taxon>
        <taxon>Ascomycota</taxon>
        <taxon>Saccharomycotina</taxon>
        <taxon>Saccharomycetes</taxon>
        <taxon>Phaffomycetales</taxon>
        <taxon>Wickerhamomycetaceae</taxon>
        <taxon>Wickerhamomyces</taxon>
    </lineage>
</organism>
<comment type="caution">
    <text evidence="10">The sequence shown here is derived from an EMBL/GenBank/DDBJ whole genome shotgun (WGS) entry which is preliminary data.</text>
</comment>
<dbReference type="Pfam" id="PF00083">
    <property type="entry name" value="Sugar_tr"/>
    <property type="match status" value="1"/>
</dbReference>
<feature type="transmembrane region" description="Helical" evidence="8">
    <location>
        <begin position="258"/>
        <end position="279"/>
    </location>
</feature>
<evidence type="ECO:0000256" key="7">
    <source>
        <dbReference type="RuleBase" id="RU003346"/>
    </source>
</evidence>
<feature type="transmembrane region" description="Helical" evidence="8">
    <location>
        <begin position="85"/>
        <end position="112"/>
    </location>
</feature>
<evidence type="ECO:0000256" key="1">
    <source>
        <dbReference type="ARBA" id="ARBA00004141"/>
    </source>
</evidence>
<dbReference type="SUPFAM" id="SSF103473">
    <property type="entry name" value="MFS general substrate transporter"/>
    <property type="match status" value="1"/>
</dbReference>
<feature type="transmembrane region" description="Helical" evidence="8">
    <location>
        <begin position="165"/>
        <end position="182"/>
    </location>
</feature>
<keyword evidence="3 7" id="KW-0813">Transport</keyword>
<evidence type="ECO:0000259" key="9">
    <source>
        <dbReference type="PROSITE" id="PS50850"/>
    </source>
</evidence>
<keyword evidence="4 8" id="KW-0812">Transmembrane</keyword>
<evidence type="ECO:0000256" key="3">
    <source>
        <dbReference type="ARBA" id="ARBA00022448"/>
    </source>
</evidence>
<dbReference type="Gene3D" id="1.20.1250.20">
    <property type="entry name" value="MFS general substrate transporter like domains"/>
    <property type="match status" value="1"/>
</dbReference>
<dbReference type="NCBIfam" id="TIGR00879">
    <property type="entry name" value="SP"/>
    <property type="match status" value="1"/>
</dbReference>
<feature type="transmembrane region" description="Helical" evidence="8">
    <location>
        <begin position="132"/>
        <end position="153"/>
    </location>
</feature>
<evidence type="ECO:0000256" key="4">
    <source>
        <dbReference type="ARBA" id="ARBA00022692"/>
    </source>
</evidence>
<dbReference type="PANTHER" id="PTHR48022">
    <property type="entry name" value="PLASTIDIC GLUCOSE TRANSPORTER 4"/>
    <property type="match status" value="1"/>
</dbReference>
<dbReference type="PROSITE" id="PS00217">
    <property type="entry name" value="SUGAR_TRANSPORT_2"/>
    <property type="match status" value="1"/>
</dbReference>
<comment type="subcellular location">
    <subcellularLocation>
        <location evidence="1">Membrane</location>
        <topology evidence="1">Multi-pass membrane protein</topology>
    </subcellularLocation>
</comment>
<reference evidence="10" key="2">
    <citation type="submission" date="2021-01" db="EMBL/GenBank/DDBJ databases">
        <authorList>
            <person name="Schikora-Tamarit M.A."/>
        </authorList>
    </citation>
    <scope>NUCLEOTIDE SEQUENCE</scope>
    <source>
        <strain evidence="10">CBS6341</strain>
    </source>
</reference>
<dbReference type="InterPro" id="IPR003663">
    <property type="entry name" value="Sugar/inositol_transpt"/>
</dbReference>
<keyword evidence="5 8" id="KW-1133">Transmembrane helix</keyword>
<dbReference type="GO" id="GO:0005351">
    <property type="term" value="F:carbohydrate:proton symporter activity"/>
    <property type="evidence" value="ECO:0007669"/>
    <property type="project" value="TreeGrafter"/>
</dbReference>
<sequence>MSSNIDKKNGFYPYELTLQSIEPTPTAMDTSNPIDLLYDNNNQDISAKNNPRREEFEMDEIQVQEIANSSIIKLDWALIKSHKKVILLCILISFTGWNFGYDTGIIGGIVQMKPFLYHFGEKEVDHYTMKSWIKGLIISIYHIGCIIGGLTIARSAEYIGRKPPIFIALSTYIIAMIIEITSKISSSWIQFTIGRFINGLAIGSLGCLGPMFLSETSPTEIRGSITSFYQINIVSGILFGSITVYLTNARFPNNDLCWIIPLCCCVGIAILGLLGLIIVPESSRYLISKGKYKDAKLSLIKLNDSNPDKTLELMISKLKFDNSIMNNSNIGFYQMLKSKIYLKRLLIGITLMWLQQMTGIDYFFYYGVQLFESAGINNSYITSIILGIVNWGSAFPGIYIIERFGRKITLLVGSILCSINLFIYSIVGSTKFKLDATDSSENRDSGIIMILFTCLFIISYGITWGPAGSVVVAELYPIQIKAKAMALSQSFNWGANFFIAFCTPIITEKIHYKYGFVFSGCCFISFWFVLIMVPETKGISLEEIEELFHDDYDDEKKQP</sequence>
<dbReference type="PROSITE" id="PS50850">
    <property type="entry name" value="MFS"/>
    <property type="match status" value="1"/>
</dbReference>
<reference evidence="10" key="1">
    <citation type="journal article" date="2021" name="Open Biol.">
        <title>Shared evolutionary footprints suggest mitochondrial oxidative damage underlies multiple complex I losses in fungi.</title>
        <authorList>
            <person name="Schikora-Tamarit M.A."/>
            <person name="Marcet-Houben M."/>
            <person name="Nosek J."/>
            <person name="Gabaldon T."/>
        </authorList>
    </citation>
    <scope>NUCLEOTIDE SEQUENCE</scope>
    <source>
        <strain evidence="10">CBS6341</strain>
    </source>
</reference>
<evidence type="ECO:0000256" key="5">
    <source>
        <dbReference type="ARBA" id="ARBA00022989"/>
    </source>
</evidence>
<protein>
    <recommendedName>
        <fullName evidence="9">Major facilitator superfamily (MFS) profile domain-containing protein</fullName>
    </recommendedName>
</protein>
<dbReference type="InterPro" id="IPR050360">
    <property type="entry name" value="MFS_Sugar_Transporters"/>
</dbReference>
<comment type="similarity">
    <text evidence="2 7">Belongs to the major facilitator superfamily. Sugar transporter (TC 2.A.1.1) family.</text>
</comment>
<proteinExistence type="inferred from homology"/>
<feature type="transmembrane region" description="Helical" evidence="8">
    <location>
        <begin position="447"/>
        <end position="472"/>
    </location>
</feature>
<feature type="transmembrane region" description="Helical" evidence="8">
    <location>
        <begin position="345"/>
        <end position="368"/>
    </location>
</feature>
<feature type="transmembrane region" description="Helical" evidence="8">
    <location>
        <begin position="380"/>
        <end position="401"/>
    </location>
</feature>
<feature type="transmembrane region" description="Helical" evidence="8">
    <location>
        <begin position="225"/>
        <end position="246"/>
    </location>
</feature>
<dbReference type="EMBL" id="JAEUBF010001267">
    <property type="protein sequence ID" value="KAH3671777.1"/>
    <property type="molecule type" value="Genomic_DNA"/>
</dbReference>
<gene>
    <name evidence="10" type="ORF">WICMUC_004568</name>
</gene>
<dbReference type="InterPro" id="IPR005828">
    <property type="entry name" value="MFS_sugar_transport-like"/>
</dbReference>
<dbReference type="OrthoDB" id="3980478at2759"/>
<evidence type="ECO:0000313" key="10">
    <source>
        <dbReference type="EMBL" id="KAH3671777.1"/>
    </source>
</evidence>
<feature type="transmembrane region" description="Helical" evidence="8">
    <location>
        <begin position="188"/>
        <end position="213"/>
    </location>
</feature>
<feature type="transmembrane region" description="Helical" evidence="8">
    <location>
        <begin position="512"/>
        <end position="533"/>
    </location>
</feature>
<dbReference type="GO" id="GO:0005886">
    <property type="term" value="C:plasma membrane"/>
    <property type="evidence" value="ECO:0007669"/>
    <property type="project" value="TreeGrafter"/>
</dbReference>
<dbReference type="PROSITE" id="PS00216">
    <property type="entry name" value="SUGAR_TRANSPORT_1"/>
    <property type="match status" value="2"/>
</dbReference>
<feature type="domain" description="Major facilitator superfamily (MFS) profile" evidence="9">
    <location>
        <begin position="88"/>
        <end position="537"/>
    </location>
</feature>
<dbReference type="AlphaFoldDB" id="A0A9P8PGT4"/>
<evidence type="ECO:0000313" key="11">
    <source>
        <dbReference type="Proteomes" id="UP000769528"/>
    </source>
</evidence>
<dbReference type="Proteomes" id="UP000769528">
    <property type="component" value="Unassembled WGS sequence"/>
</dbReference>
<evidence type="ECO:0000256" key="6">
    <source>
        <dbReference type="ARBA" id="ARBA00023136"/>
    </source>
</evidence>
<dbReference type="PANTHER" id="PTHR48022:SF50">
    <property type="entry name" value="HEXOSE TRANSPORTER HXT14"/>
    <property type="match status" value="1"/>
</dbReference>
<dbReference type="InterPro" id="IPR020846">
    <property type="entry name" value="MFS_dom"/>
</dbReference>